<dbReference type="EMBL" id="JAAGSC010000043">
    <property type="protein sequence ID" value="NDY96520.1"/>
    <property type="molecule type" value="Genomic_DNA"/>
</dbReference>
<dbReference type="PANTHER" id="PTHR39573">
    <property type="entry name" value="STRESS RESPONSE KINASE A"/>
    <property type="match status" value="1"/>
</dbReference>
<gene>
    <name evidence="11" type="primary">srkA</name>
    <name evidence="13" type="ORF">G3I74_12335</name>
</gene>
<protein>
    <recommendedName>
        <fullName evidence="11">Stress response kinase A</fullName>
        <ecNumber evidence="11">2.7.11.1</ecNumber>
    </recommendedName>
    <alternativeName>
        <fullName evidence="11">Serine/threonine-protein kinase SrkA</fullName>
    </alternativeName>
</protein>
<dbReference type="Gene3D" id="1.10.510.10">
    <property type="entry name" value="Transferase(Phosphotransferase) domain 1"/>
    <property type="match status" value="1"/>
</dbReference>
<dbReference type="EC" id="2.7.11.1" evidence="11"/>
<evidence type="ECO:0000313" key="13">
    <source>
        <dbReference type="EMBL" id="NDY96520.1"/>
    </source>
</evidence>
<keyword evidence="14" id="KW-1185">Reference proteome</keyword>
<keyword evidence="7 11" id="KW-0418">Kinase</keyword>
<evidence type="ECO:0000256" key="10">
    <source>
        <dbReference type="ARBA" id="ARBA00023016"/>
    </source>
</evidence>
<proteinExistence type="inferred from homology"/>
<dbReference type="HAMAP" id="MF_01497">
    <property type="entry name" value="SrkA_kinase"/>
    <property type="match status" value="1"/>
</dbReference>
<name>A0A845V2M6_9GAMM</name>
<dbReference type="GO" id="GO:0005524">
    <property type="term" value="F:ATP binding"/>
    <property type="evidence" value="ECO:0007669"/>
    <property type="project" value="UniProtKB-UniRule"/>
</dbReference>
<feature type="site" description="ATP" evidence="11">
    <location>
        <position position="41"/>
    </location>
</feature>
<sequence>MDREEKNDVGRPFALLQPERVLEAAEALGLITDGRLLALNSYENRVWQIGLEEAEPVIAKFYRPARWTDQAILEEHAFTAELAASGLSVVAPLAFEGGTLHEHAGFRYALFPRQGGHAPEPEDWDTLKRIGRALGRLHAVGQAGAFEYRGSISIEALGRGPRDWLLENEWIPFHLESAFRTLTDDLLAHVASAWERAGDYRPIRLHGDCHPGNILWRDGPHFVDLDDCRTGPAVQDLWMLISGERGEREQQWGWLLEAYSTFCEFDPRELNLVEALRALRMIHYQSWLAQRWDDPAFPLAFPWFEDERHWENLIGQLREQLSEMQDEPVVWHR</sequence>
<evidence type="ECO:0000256" key="2">
    <source>
        <dbReference type="ARBA" id="ARBA00022527"/>
    </source>
</evidence>
<dbReference type="Proteomes" id="UP000484885">
    <property type="component" value="Unassembled WGS sequence"/>
</dbReference>
<evidence type="ECO:0000259" key="12">
    <source>
        <dbReference type="Pfam" id="PF01636"/>
    </source>
</evidence>
<dbReference type="SUPFAM" id="SSF56112">
    <property type="entry name" value="Protein kinase-like (PK-like)"/>
    <property type="match status" value="1"/>
</dbReference>
<comment type="subunit">
    <text evidence="11">Monomer.</text>
</comment>
<evidence type="ECO:0000256" key="8">
    <source>
        <dbReference type="ARBA" id="ARBA00022840"/>
    </source>
</evidence>
<keyword evidence="2 11" id="KW-0723">Serine/threonine-protein kinase</keyword>
<dbReference type="AlphaFoldDB" id="A0A845V2M6"/>
<dbReference type="GO" id="GO:0000287">
    <property type="term" value="F:magnesium ion binding"/>
    <property type="evidence" value="ECO:0007669"/>
    <property type="project" value="UniProtKB-UniRule"/>
</dbReference>
<dbReference type="Gene3D" id="3.30.200.70">
    <property type="match status" value="1"/>
</dbReference>
<evidence type="ECO:0000256" key="6">
    <source>
        <dbReference type="ARBA" id="ARBA00022741"/>
    </source>
</evidence>
<dbReference type="GO" id="GO:0004674">
    <property type="term" value="F:protein serine/threonine kinase activity"/>
    <property type="evidence" value="ECO:0007669"/>
    <property type="project" value="UniProtKB-UniRule"/>
</dbReference>
<dbReference type="PANTHER" id="PTHR39573:SF1">
    <property type="entry name" value="STRESS RESPONSE KINASE A"/>
    <property type="match status" value="1"/>
</dbReference>
<comment type="similarity">
    <text evidence="11">Belongs to the SrkA/RdoA protein kinase family.</text>
</comment>
<evidence type="ECO:0000256" key="9">
    <source>
        <dbReference type="ARBA" id="ARBA00022842"/>
    </source>
</evidence>
<dbReference type="GO" id="GO:0005737">
    <property type="term" value="C:cytoplasm"/>
    <property type="evidence" value="ECO:0007669"/>
    <property type="project" value="UniProtKB-SubCell"/>
</dbReference>
<feature type="active site" description="Proton acceptor" evidence="11">
    <location>
        <position position="208"/>
    </location>
</feature>
<evidence type="ECO:0000256" key="1">
    <source>
        <dbReference type="ARBA" id="ARBA00022490"/>
    </source>
</evidence>
<comment type="cofactor">
    <cofactor evidence="11">
        <name>Mg(2+)</name>
        <dbReference type="ChEBI" id="CHEBI:18420"/>
    </cofactor>
</comment>
<dbReference type="Gene3D" id="1.20.1270.170">
    <property type="match status" value="1"/>
</dbReference>
<feature type="binding site" evidence="11">
    <location>
        <position position="213"/>
    </location>
    <ligand>
        <name>Mg(2+)</name>
        <dbReference type="ChEBI" id="CHEBI:18420"/>
    </ligand>
</feature>
<evidence type="ECO:0000313" key="14">
    <source>
        <dbReference type="Proteomes" id="UP000484885"/>
    </source>
</evidence>
<reference evidence="13 14" key="1">
    <citation type="submission" date="2020-02" db="EMBL/GenBank/DDBJ databases">
        <authorList>
            <person name="Zhang X.-Y."/>
        </authorList>
    </citation>
    <scope>NUCLEOTIDE SEQUENCE [LARGE SCALE GENOMIC DNA]</scope>
    <source>
        <strain evidence="13 14">C33</strain>
    </source>
</reference>
<keyword evidence="3 11" id="KW-0597">Phosphoprotein</keyword>
<keyword evidence="4 11" id="KW-0808">Transferase</keyword>
<feature type="domain" description="Aminoglycoside phosphotransferase" evidence="12">
    <location>
        <begin position="40"/>
        <end position="269"/>
    </location>
</feature>
<evidence type="ECO:0000256" key="7">
    <source>
        <dbReference type="ARBA" id="ARBA00022777"/>
    </source>
</evidence>
<dbReference type="InterPro" id="IPR011009">
    <property type="entry name" value="Kinase-like_dom_sf"/>
</dbReference>
<evidence type="ECO:0000256" key="4">
    <source>
        <dbReference type="ARBA" id="ARBA00022679"/>
    </source>
</evidence>
<comment type="catalytic activity">
    <reaction evidence="11">
        <text>L-seryl-[protein] + ATP = O-phospho-L-seryl-[protein] + ADP + H(+)</text>
        <dbReference type="Rhea" id="RHEA:17989"/>
        <dbReference type="Rhea" id="RHEA-COMP:9863"/>
        <dbReference type="Rhea" id="RHEA-COMP:11604"/>
        <dbReference type="ChEBI" id="CHEBI:15378"/>
        <dbReference type="ChEBI" id="CHEBI:29999"/>
        <dbReference type="ChEBI" id="CHEBI:30616"/>
        <dbReference type="ChEBI" id="CHEBI:83421"/>
        <dbReference type="ChEBI" id="CHEBI:456216"/>
        <dbReference type="EC" id="2.7.11.1"/>
    </reaction>
</comment>
<dbReference type="NCBIfam" id="NF008738">
    <property type="entry name" value="PRK11768.1"/>
    <property type="match status" value="1"/>
</dbReference>
<dbReference type="RefSeq" id="WP_164211912.1">
    <property type="nucleotide sequence ID" value="NZ_JAAGSC010000043.1"/>
</dbReference>
<keyword evidence="10 11" id="KW-0346">Stress response</keyword>
<keyword evidence="1 11" id="KW-0963">Cytoplasm</keyword>
<dbReference type="InterPro" id="IPR032882">
    <property type="entry name" value="SrkA/RdoA"/>
</dbReference>
<feature type="active site" evidence="11">
    <location>
        <position position="224"/>
    </location>
</feature>
<comment type="subcellular location">
    <subcellularLocation>
        <location evidence="11">Cytoplasm</location>
    </subcellularLocation>
</comment>
<evidence type="ECO:0000256" key="5">
    <source>
        <dbReference type="ARBA" id="ARBA00022723"/>
    </source>
</evidence>
<comment type="function">
    <text evidence="11">A protein kinase that phosphorylates Ser and Thr residues. Probably acts to suppress the effects of stress linked to accumulation of reactive oxygen species. Probably involved in the extracytoplasmic stress response.</text>
</comment>
<comment type="catalytic activity">
    <reaction evidence="11">
        <text>L-threonyl-[protein] + ATP = O-phospho-L-threonyl-[protein] + ADP + H(+)</text>
        <dbReference type="Rhea" id="RHEA:46608"/>
        <dbReference type="Rhea" id="RHEA-COMP:11060"/>
        <dbReference type="Rhea" id="RHEA-COMP:11605"/>
        <dbReference type="ChEBI" id="CHEBI:15378"/>
        <dbReference type="ChEBI" id="CHEBI:30013"/>
        <dbReference type="ChEBI" id="CHEBI:30616"/>
        <dbReference type="ChEBI" id="CHEBI:61977"/>
        <dbReference type="ChEBI" id="CHEBI:456216"/>
        <dbReference type="EC" id="2.7.11.1"/>
    </reaction>
</comment>
<dbReference type="InterPro" id="IPR002575">
    <property type="entry name" value="Aminoglycoside_PTrfase"/>
</dbReference>
<organism evidence="13 14">
    <name type="scientific">Wenzhouxiangella limi</name>
    <dbReference type="NCBI Taxonomy" id="2707351"/>
    <lineage>
        <taxon>Bacteria</taxon>
        <taxon>Pseudomonadati</taxon>
        <taxon>Pseudomonadota</taxon>
        <taxon>Gammaproteobacteria</taxon>
        <taxon>Chromatiales</taxon>
        <taxon>Wenzhouxiangellaceae</taxon>
        <taxon>Wenzhouxiangella</taxon>
    </lineage>
</organism>
<comment type="caution">
    <text evidence="13">The sequence shown here is derived from an EMBL/GenBank/DDBJ whole genome shotgun (WGS) entry which is preliminary data.</text>
</comment>
<keyword evidence="5 11" id="KW-0479">Metal-binding</keyword>
<evidence type="ECO:0000256" key="3">
    <source>
        <dbReference type="ARBA" id="ARBA00022553"/>
    </source>
</evidence>
<accession>A0A845V2M6</accession>
<keyword evidence="9 11" id="KW-0460">Magnesium</keyword>
<feature type="binding site" evidence="11">
    <location>
        <position position="224"/>
    </location>
    <ligand>
        <name>Mg(2+)</name>
        <dbReference type="ChEBI" id="CHEBI:18420"/>
    </ligand>
</feature>
<keyword evidence="8 11" id="KW-0067">ATP-binding</keyword>
<keyword evidence="6 11" id="KW-0547">Nucleotide-binding</keyword>
<dbReference type="Pfam" id="PF01636">
    <property type="entry name" value="APH"/>
    <property type="match status" value="1"/>
</dbReference>
<evidence type="ECO:0000256" key="11">
    <source>
        <dbReference type="HAMAP-Rule" id="MF_01497"/>
    </source>
</evidence>